<dbReference type="AlphaFoldDB" id="D8RQF5"/>
<dbReference type="STRING" id="88036.D8RQF5"/>
<dbReference type="GO" id="GO:0007189">
    <property type="term" value="P:adenylate cyclase-activating G protein-coupled receptor signaling pathway"/>
    <property type="evidence" value="ECO:0000318"/>
    <property type="project" value="GO_Central"/>
</dbReference>
<dbReference type="Gene3D" id="2.60.120.10">
    <property type="entry name" value="Jelly Rolls"/>
    <property type="match status" value="2"/>
</dbReference>
<dbReference type="Pfam" id="PF00027">
    <property type="entry name" value="cNMP_binding"/>
    <property type="match status" value="2"/>
</dbReference>
<dbReference type="GO" id="GO:0030552">
    <property type="term" value="F:cAMP binding"/>
    <property type="evidence" value="ECO:0000318"/>
    <property type="project" value="GO_Central"/>
</dbReference>
<name>D8RQF5_SELML</name>
<keyword evidence="3" id="KW-1185">Reference proteome</keyword>
<dbReference type="GO" id="GO:0005952">
    <property type="term" value="C:cAMP-dependent protein kinase complex"/>
    <property type="evidence" value="ECO:0000318"/>
    <property type="project" value="GO_Central"/>
</dbReference>
<dbReference type="InterPro" id="IPR018488">
    <property type="entry name" value="cNMP-bd_CS"/>
</dbReference>
<sequence>LFGDLEPSLREEIVDAFEDIRVLSGQNIIKQGDPADNFYVILQGREAPVLVTRKSPGDFFGELALMYDSLRNATVKATTNALVWAVDRTTFKSIMSRHLAGSPVAQVPFCNDCLNRWKIHCLDYLFGSEIDLLSHSMGVRKLHSGEMLYRAGDPGDRLYIVSKGTVIETVHTPTPDGSKQKGDQILLSKGSYFGENALLDDEPRPSTMVAGTMDANRPGLLSLCSEHFLKRHDIYRRSRAFLPGQGSAGGKLWTAPGAH</sequence>
<dbReference type="GO" id="GO:0034236">
    <property type="term" value="F:protein kinase A catalytic subunit binding"/>
    <property type="evidence" value="ECO:0000318"/>
    <property type="project" value="GO_Central"/>
</dbReference>
<dbReference type="HOGENOM" id="CLU_018310_2_1_1"/>
<evidence type="ECO:0000313" key="2">
    <source>
        <dbReference type="EMBL" id="EFJ25644.1"/>
    </source>
</evidence>
<dbReference type="InterPro" id="IPR018490">
    <property type="entry name" value="cNMP-bd_dom_sf"/>
</dbReference>
<reference evidence="2 3" key="1">
    <citation type="journal article" date="2011" name="Science">
        <title>The Selaginella genome identifies genetic changes associated with the evolution of vascular plants.</title>
        <authorList>
            <person name="Banks J.A."/>
            <person name="Nishiyama T."/>
            <person name="Hasebe M."/>
            <person name="Bowman J.L."/>
            <person name="Gribskov M."/>
            <person name="dePamphilis C."/>
            <person name="Albert V.A."/>
            <person name="Aono N."/>
            <person name="Aoyama T."/>
            <person name="Ambrose B.A."/>
            <person name="Ashton N.W."/>
            <person name="Axtell M.J."/>
            <person name="Barker E."/>
            <person name="Barker M.S."/>
            <person name="Bennetzen J.L."/>
            <person name="Bonawitz N.D."/>
            <person name="Chapple C."/>
            <person name="Cheng C."/>
            <person name="Correa L.G."/>
            <person name="Dacre M."/>
            <person name="DeBarry J."/>
            <person name="Dreyer I."/>
            <person name="Elias M."/>
            <person name="Engstrom E.M."/>
            <person name="Estelle M."/>
            <person name="Feng L."/>
            <person name="Finet C."/>
            <person name="Floyd S.K."/>
            <person name="Frommer W.B."/>
            <person name="Fujita T."/>
            <person name="Gramzow L."/>
            <person name="Gutensohn M."/>
            <person name="Harholt J."/>
            <person name="Hattori M."/>
            <person name="Heyl A."/>
            <person name="Hirai T."/>
            <person name="Hiwatashi Y."/>
            <person name="Ishikawa M."/>
            <person name="Iwata M."/>
            <person name="Karol K.G."/>
            <person name="Koehler B."/>
            <person name="Kolukisaoglu U."/>
            <person name="Kubo M."/>
            <person name="Kurata T."/>
            <person name="Lalonde S."/>
            <person name="Li K."/>
            <person name="Li Y."/>
            <person name="Litt A."/>
            <person name="Lyons E."/>
            <person name="Manning G."/>
            <person name="Maruyama T."/>
            <person name="Michael T.P."/>
            <person name="Mikami K."/>
            <person name="Miyazaki S."/>
            <person name="Morinaga S."/>
            <person name="Murata T."/>
            <person name="Mueller-Roeber B."/>
            <person name="Nelson D.R."/>
            <person name="Obara M."/>
            <person name="Oguri Y."/>
            <person name="Olmstead R.G."/>
            <person name="Onodera N."/>
            <person name="Petersen B.L."/>
            <person name="Pils B."/>
            <person name="Prigge M."/>
            <person name="Rensing S.A."/>
            <person name="Riano-Pachon D.M."/>
            <person name="Roberts A.W."/>
            <person name="Sato Y."/>
            <person name="Scheller H.V."/>
            <person name="Schulz B."/>
            <person name="Schulz C."/>
            <person name="Shakirov E.V."/>
            <person name="Shibagaki N."/>
            <person name="Shinohara N."/>
            <person name="Shippen D.E."/>
            <person name="Soerensen I."/>
            <person name="Sotooka R."/>
            <person name="Sugimoto N."/>
            <person name="Sugita M."/>
            <person name="Sumikawa N."/>
            <person name="Tanurdzic M."/>
            <person name="Theissen G."/>
            <person name="Ulvskov P."/>
            <person name="Wakazuki S."/>
            <person name="Weng J.K."/>
            <person name="Willats W.W."/>
            <person name="Wipf D."/>
            <person name="Wolf P.G."/>
            <person name="Yang L."/>
            <person name="Zimmer A.D."/>
            <person name="Zhu Q."/>
            <person name="Mitros T."/>
            <person name="Hellsten U."/>
            <person name="Loque D."/>
            <person name="Otillar R."/>
            <person name="Salamov A."/>
            <person name="Schmutz J."/>
            <person name="Shapiro H."/>
            <person name="Lindquist E."/>
            <person name="Lucas S."/>
            <person name="Rokhsar D."/>
            <person name="Grigoriev I.V."/>
        </authorList>
    </citation>
    <scope>NUCLEOTIDE SEQUENCE [LARGE SCALE GENOMIC DNA]</scope>
</reference>
<feature type="domain" description="Cyclic nucleotide-binding" evidence="1">
    <location>
        <begin position="1"/>
        <end position="95"/>
    </location>
</feature>
<dbReference type="PANTHER" id="PTHR11635:SF152">
    <property type="entry name" value="CAMP-DEPENDENT PROTEIN KINASE TYPE I REGULATORY SUBUNIT-RELATED"/>
    <property type="match status" value="1"/>
</dbReference>
<dbReference type="PROSITE" id="PS50042">
    <property type="entry name" value="CNMP_BINDING_3"/>
    <property type="match status" value="2"/>
</dbReference>
<feature type="domain" description="Cyclic nucleotide-binding" evidence="1">
    <location>
        <begin position="121"/>
        <end position="210"/>
    </location>
</feature>
<dbReference type="GO" id="GO:0004862">
    <property type="term" value="F:cAMP-dependent protein kinase inhibitor activity"/>
    <property type="evidence" value="ECO:0000318"/>
    <property type="project" value="GO_Central"/>
</dbReference>
<protein>
    <recommendedName>
        <fullName evidence="1">Cyclic nucleotide-binding domain-containing protein</fullName>
    </recommendedName>
</protein>
<dbReference type="EMBL" id="GL377586">
    <property type="protein sequence ID" value="EFJ25644.1"/>
    <property type="molecule type" value="Genomic_DNA"/>
</dbReference>
<dbReference type="eggNOG" id="KOG1113">
    <property type="taxonomic scope" value="Eukaryota"/>
</dbReference>
<proteinExistence type="predicted"/>
<dbReference type="SUPFAM" id="SSF51206">
    <property type="entry name" value="cAMP-binding domain-like"/>
    <property type="match status" value="2"/>
</dbReference>
<accession>D8RQF5</accession>
<dbReference type="InParanoid" id="D8RQF5"/>
<dbReference type="InterPro" id="IPR000595">
    <property type="entry name" value="cNMP-bd_dom"/>
</dbReference>
<dbReference type="GO" id="GO:0005829">
    <property type="term" value="C:cytosol"/>
    <property type="evidence" value="ECO:0000318"/>
    <property type="project" value="GO_Central"/>
</dbReference>
<dbReference type="PANTHER" id="PTHR11635">
    <property type="entry name" value="CAMP-DEPENDENT PROTEIN KINASE REGULATORY CHAIN"/>
    <property type="match status" value="1"/>
</dbReference>
<dbReference type="SMART" id="SM00100">
    <property type="entry name" value="cNMP"/>
    <property type="match status" value="2"/>
</dbReference>
<dbReference type="Gramene" id="EFJ25644">
    <property type="protein sequence ID" value="EFJ25644"/>
    <property type="gene ID" value="SELMODRAFT_98922"/>
</dbReference>
<dbReference type="PROSITE" id="PS00888">
    <property type="entry name" value="CNMP_BINDING_1"/>
    <property type="match status" value="1"/>
</dbReference>
<evidence type="ECO:0000313" key="3">
    <source>
        <dbReference type="Proteomes" id="UP000001514"/>
    </source>
</evidence>
<feature type="non-terminal residue" evidence="2">
    <location>
        <position position="1"/>
    </location>
</feature>
<organism evidence="3">
    <name type="scientific">Selaginella moellendorffii</name>
    <name type="common">Spikemoss</name>
    <dbReference type="NCBI Taxonomy" id="88036"/>
    <lineage>
        <taxon>Eukaryota</taxon>
        <taxon>Viridiplantae</taxon>
        <taxon>Streptophyta</taxon>
        <taxon>Embryophyta</taxon>
        <taxon>Tracheophyta</taxon>
        <taxon>Lycopodiopsida</taxon>
        <taxon>Selaginellales</taxon>
        <taxon>Selaginellaceae</taxon>
        <taxon>Selaginella</taxon>
    </lineage>
</organism>
<dbReference type="PRINTS" id="PR00103">
    <property type="entry name" value="CAMPKINASE"/>
</dbReference>
<dbReference type="InterPro" id="IPR014710">
    <property type="entry name" value="RmlC-like_jellyroll"/>
</dbReference>
<dbReference type="Proteomes" id="UP000001514">
    <property type="component" value="Unassembled WGS sequence"/>
</dbReference>
<gene>
    <name evidence="2" type="ORF">SELMODRAFT_98922</name>
</gene>
<evidence type="ECO:0000259" key="1">
    <source>
        <dbReference type="PROSITE" id="PS50042"/>
    </source>
</evidence>
<dbReference type="InterPro" id="IPR050503">
    <property type="entry name" value="cAMP-dep_PK_reg_su-like"/>
</dbReference>
<dbReference type="KEGG" id="smo:SELMODRAFT_98922"/>
<dbReference type="CDD" id="cd00038">
    <property type="entry name" value="CAP_ED"/>
    <property type="match status" value="2"/>
</dbReference>